<sequence length="63" mass="7218">MTGFTARLLDAHHPRTAGEQVVLALAERARADRQTEPRPGGEREQRPEERDRADERERLVEAL</sequence>
<evidence type="ECO:0000313" key="3">
    <source>
        <dbReference type="Proteomes" id="UP000075502"/>
    </source>
</evidence>
<name>A0A150TBS7_SORCE</name>
<comment type="caution">
    <text evidence="2">The sequence shown here is derived from an EMBL/GenBank/DDBJ whole genome shotgun (WGS) entry which is preliminary data.</text>
</comment>
<dbReference type="AlphaFoldDB" id="A0A150TBS7"/>
<feature type="region of interest" description="Disordered" evidence="1">
    <location>
        <begin position="28"/>
        <end position="63"/>
    </location>
</feature>
<proteinExistence type="predicted"/>
<dbReference type="Proteomes" id="UP000075502">
    <property type="component" value="Unassembled WGS sequence"/>
</dbReference>
<gene>
    <name evidence="2" type="ORF">BE21_55495</name>
</gene>
<reference evidence="2 3" key="1">
    <citation type="submission" date="2014-02" db="EMBL/GenBank/DDBJ databases">
        <title>The small core and large imbalanced accessory genome model reveals a collaborative survival strategy of Sorangium cellulosum strains in nature.</title>
        <authorList>
            <person name="Han K."/>
            <person name="Peng R."/>
            <person name="Blom J."/>
            <person name="Li Y.-Z."/>
        </authorList>
    </citation>
    <scope>NUCLEOTIDE SEQUENCE [LARGE SCALE GENOMIC DNA]</scope>
    <source>
        <strain evidence="2 3">So0007-03</strain>
    </source>
</reference>
<accession>A0A150TBS7</accession>
<organism evidence="2 3">
    <name type="scientific">Sorangium cellulosum</name>
    <name type="common">Polyangium cellulosum</name>
    <dbReference type="NCBI Taxonomy" id="56"/>
    <lineage>
        <taxon>Bacteria</taxon>
        <taxon>Pseudomonadati</taxon>
        <taxon>Myxococcota</taxon>
        <taxon>Polyangia</taxon>
        <taxon>Polyangiales</taxon>
        <taxon>Polyangiaceae</taxon>
        <taxon>Sorangium</taxon>
    </lineage>
</organism>
<evidence type="ECO:0000256" key="1">
    <source>
        <dbReference type="SAM" id="MobiDB-lite"/>
    </source>
</evidence>
<evidence type="ECO:0000313" key="2">
    <source>
        <dbReference type="EMBL" id="KYG01987.1"/>
    </source>
</evidence>
<protein>
    <submittedName>
        <fullName evidence="2">Uncharacterized protein</fullName>
    </submittedName>
</protein>
<dbReference type="EMBL" id="JEME01003197">
    <property type="protein sequence ID" value="KYG01987.1"/>
    <property type="molecule type" value="Genomic_DNA"/>
</dbReference>